<feature type="domain" description="Transglutaminase-like" evidence="1">
    <location>
        <begin position="161"/>
        <end position="226"/>
    </location>
</feature>
<dbReference type="PANTHER" id="PTHR33490:SF12">
    <property type="entry name" value="BLL5557 PROTEIN"/>
    <property type="match status" value="1"/>
</dbReference>
<reference evidence="2 3" key="1">
    <citation type="journal article" date="2013" name="Int. J. Syst. Evol. Microbiol.">
        <title>Hoeflea suaedae sp. nov., an endophytic bacterium isolated from the root of the halophyte Suaeda maritima.</title>
        <authorList>
            <person name="Chung E.J."/>
            <person name="Park J.A."/>
            <person name="Pramanik P."/>
            <person name="Bibi F."/>
            <person name="Jeon C.O."/>
            <person name="Chung Y.R."/>
        </authorList>
    </citation>
    <scope>NUCLEOTIDE SEQUENCE [LARGE SCALE GENOMIC DNA]</scope>
    <source>
        <strain evidence="2 3">YC6898</strain>
    </source>
</reference>
<dbReference type="OrthoDB" id="5438043at2"/>
<proteinExistence type="predicted"/>
<dbReference type="InterPro" id="IPR038765">
    <property type="entry name" value="Papain-like_cys_pep_sf"/>
</dbReference>
<name>A0A4V3A724_9HYPH</name>
<comment type="caution">
    <text evidence="2">The sequence shown here is derived from an EMBL/GenBank/DDBJ whole genome shotgun (WGS) entry which is preliminary data.</text>
</comment>
<organism evidence="2 3">
    <name type="scientific">Pseudohoeflea suaedae</name>
    <dbReference type="NCBI Taxonomy" id="877384"/>
    <lineage>
        <taxon>Bacteria</taxon>
        <taxon>Pseudomonadati</taxon>
        <taxon>Pseudomonadota</taxon>
        <taxon>Alphaproteobacteria</taxon>
        <taxon>Hyphomicrobiales</taxon>
        <taxon>Rhizobiaceae</taxon>
        <taxon>Pseudohoeflea</taxon>
    </lineage>
</organism>
<dbReference type="SUPFAM" id="SSF54001">
    <property type="entry name" value="Cysteine proteinases"/>
    <property type="match status" value="1"/>
</dbReference>
<dbReference type="AlphaFoldDB" id="A0A4V3A724"/>
<dbReference type="Proteomes" id="UP000295131">
    <property type="component" value="Unassembled WGS sequence"/>
</dbReference>
<dbReference type="Gene3D" id="2.60.40.2250">
    <property type="match status" value="1"/>
</dbReference>
<dbReference type="EMBL" id="SMSI01000002">
    <property type="protein sequence ID" value="TDH35942.1"/>
    <property type="molecule type" value="Genomic_DNA"/>
</dbReference>
<evidence type="ECO:0000313" key="3">
    <source>
        <dbReference type="Proteomes" id="UP000295131"/>
    </source>
</evidence>
<sequence length="272" mass="30719">MLIRYGYEITLTCPQPTALICLLSVHRDRAGDIRAPEVVFTNPDAPSSTYVDLFGNTCRRLVAPQGTTMIWGDAIIEDDGLIDPADFLAQEIAVPDLPDDCLVYLMGSRYCETDKLSQTAWDLFGSLQPGWSRVQAICDFVHDHIKFDYLQARSTRTAFEAYEEKVGVCRDFAHLALTFCRCLNIPARYINGHLGDIGVPVVDPMDFSAWIEVYLDGEWRTFDPRNNIPRIGRILVARGRDAADIPLVNSFGPHSLDHFRVWTYEVEDLTRG</sequence>
<dbReference type="Pfam" id="PF01841">
    <property type="entry name" value="Transglut_core"/>
    <property type="match status" value="1"/>
</dbReference>
<keyword evidence="3" id="KW-1185">Reference proteome</keyword>
<accession>A0A4V3A724</accession>
<dbReference type="Gene3D" id="3.10.620.30">
    <property type="match status" value="1"/>
</dbReference>
<dbReference type="PANTHER" id="PTHR33490">
    <property type="entry name" value="BLR5614 PROTEIN-RELATED"/>
    <property type="match status" value="1"/>
</dbReference>
<protein>
    <submittedName>
        <fullName evidence="2">Transglutaminase family protein</fullName>
    </submittedName>
</protein>
<evidence type="ECO:0000313" key="2">
    <source>
        <dbReference type="EMBL" id="TDH35942.1"/>
    </source>
</evidence>
<gene>
    <name evidence="2" type="ORF">E2A64_11570</name>
</gene>
<evidence type="ECO:0000259" key="1">
    <source>
        <dbReference type="SMART" id="SM00460"/>
    </source>
</evidence>
<dbReference type="InterPro" id="IPR002931">
    <property type="entry name" value="Transglutaminase-like"/>
</dbReference>
<dbReference type="SMART" id="SM00460">
    <property type="entry name" value="TGc"/>
    <property type="match status" value="1"/>
</dbReference>
<dbReference type="RefSeq" id="WP_133284642.1">
    <property type="nucleotide sequence ID" value="NZ_SMSI01000002.1"/>
</dbReference>